<dbReference type="AlphaFoldDB" id="A0A1R3K3R9"/>
<proteinExistence type="predicted"/>
<dbReference type="Proteomes" id="UP000188268">
    <property type="component" value="Unassembled WGS sequence"/>
</dbReference>
<protein>
    <submittedName>
        <fullName evidence="2">NPR1-1 protein</fullName>
    </submittedName>
</protein>
<sequence length="77" mass="8448">MDYGNEISSSLSFASSSYPSNGSESHLTEAAIDHRVSNLETLSLSKLSSSLEKLLLDEEYDYNDAEIVVEGNVFPPF</sequence>
<accession>A0A1R3K3R9</accession>
<feature type="region of interest" description="Disordered" evidence="1">
    <location>
        <begin position="1"/>
        <end position="25"/>
    </location>
</feature>
<comment type="caution">
    <text evidence="2">The sequence shown here is derived from an EMBL/GenBank/DDBJ whole genome shotgun (WGS) entry which is preliminary data.</text>
</comment>
<evidence type="ECO:0000313" key="2">
    <source>
        <dbReference type="EMBL" id="OMP01740.1"/>
    </source>
</evidence>
<evidence type="ECO:0000313" key="3">
    <source>
        <dbReference type="Proteomes" id="UP000188268"/>
    </source>
</evidence>
<name>A0A1R3K3R9_COCAP</name>
<feature type="compositionally biased region" description="Low complexity" evidence="1">
    <location>
        <begin position="8"/>
        <end position="20"/>
    </location>
</feature>
<evidence type="ECO:0000256" key="1">
    <source>
        <dbReference type="SAM" id="MobiDB-lite"/>
    </source>
</evidence>
<dbReference type="STRING" id="210143.A0A1R3K3R9"/>
<dbReference type="EMBL" id="AWWV01006355">
    <property type="protein sequence ID" value="OMP01740.1"/>
    <property type="molecule type" value="Genomic_DNA"/>
</dbReference>
<dbReference type="Gramene" id="OMP01740">
    <property type="protein sequence ID" value="OMP01740"/>
    <property type="gene ID" value="CCACVL1_03014"/>
</dbReference>
<gene>
    <name evidence="2" type="ORF">CCACVL1_03014</name>
</gene>
<organism evidence="2 3">
    <name type="scientific">Corchorus capsularis</name>
    <name type="common">Jute</name>
    <dbReference type="NCBI Taxonomy" id="210143"/>
    <lineage>
        <taxon>Eukaryota</taxon>
        <taxon>Viridiplantae</taxon>
        <taxon>Streptophyta</taxon>
        <taxon>Embryophyta</taxon>
        <taxon>Tracheophyta</taxon>
        <taxon>Spermatophyta</taxon>
        <taxon>Magnoliopsida</taxon>
        <taxon>eudicotyledons</taxon>
        <taxon>Gunneridae</taxon>
        <taxon>Pentapetalae</taxon>
        <taxon>rosids</taxon>
        <taxon>malvids</taxon>
        <taxon>Malvales</taxon>
        <taxon>Malvaceae</taxon>
        <taxon>Grewioideae</taxon>
        <taxon>Apeibeae</taxon>
        <taxon>Corchorus</taxon>
    </lineage>
</organism>
<keyword evidence="3" id="KW-1185">Reference proteome</keyword>
<reference evidence="2 3" key="1">
    <citation type="submission" date="2013-09" db="EMBL/GenBank/DDBJ databases">
        <title>Corchorus capsularis genome sequencing.</title>
        <authorList>
            <person name="Alam M."/>
            <person name="Haque M.S."/>
            <person name="Islam M.S."/>
            <person name="Emdad E.M."/>
            <person name="Islam M.M."/>
            <person name="Ahmed B."/>
            <person name="Halim A."/>
            <person name="Hossen Q.M.M."/>
            <person name="Hossain M.Z."/>
            <person name="Ahmed R."/>
            <person name="Khan M.M."/>
            <person name="Islam R."/>
            <person name="Rashid M.M."/>
            <person name="Khan S.A."/>
            <person name="Rahman M.S."/>
            <person name="Alam M."/>
        </authorList>
    </citation>
    <scope>NUCLEOTIDE SEQUENCE [LARGE SCALE GENOMIC DNA]</scope>
    <source>
        <strain evidence="3">cv. CVL-1</strain>
        <tissue evidence="2">Whole seedling</tissue>
    </source>
</reference>